<organism evidence="1 2">
    <name type="scientific">Morus notabilis</name>
    <dbReference type="NCBI Taxonomy" id="981085"/>
    <lineage>
        <taxon>Eukaryota</taxon>
        <taxon>Viridiplantae</taxon>
        <taxon>Streptophyta</taxon>
        <taxon>Embryophyta</taxon>
        <taxon>Tracheophyta</taxon>
        <taxon>Spermatophyta</taxon>
        <taxon>Magnoliopsida</taxon>
        <taxon>eudicotyledons</taxon>
        <taxon>Gunneridae</taxon>
        <taxon>Pentapetalae</taxon>
        <taxon>rosids</taxon>
        <taxon>fabids</taxon>
        <taxon>Rosales</taxon>
        <taxon>Moraceae</taxon>
        <taxon>Moreae</taxon>
        <taxon>Morus</taxon>
    </lineage>
</organism>
<name>W9RY96_9ROSA</name>
<sequence length="232" mass="25986">MYEETSKSFKMVVKMDQKSVLKGFQGCQHLEALKDFEELEEPQVSIARDYRSLKEGRERDLKRMKIMANDDDGFTPEMKEMRGIYNRQVGYDIKVAPNEVVLTVSMLQTKAAPGEATLKDERAPSEGCTDGELEIFDLESPLDFGFRSLNRMFRESCCREIPISTSAAQSSAVAGAGSRKCRKAKTKKAVAVANSQESPFQNSAQAVSEWRFYGSLRQAFSPGWAKGHSIQS</sequence>
<accession>W9RY96</accession>
<dbReference type="Proteomes" id="UP000030645">
    <property type="component" value="Unassembled WGS sequence"/>
</dbReference>
<dbReference type="EMBL" id="KE345284">
    <property type="protein sequence ID" value="EXB98156.1"/>
    <property type="molecule type" value="Genomic_DNA"/>
</dbReference>
<proteinExistence type="predicted"/>
<protein>
    <submittedName>
        <fullName evidence="1">Uncharacterized protein</fullName>
    </submittedName>
</protein>
<dbReference type="AlphaFoldDB" id="W9RY96"/>
<gene>
    <name evidence="1" type="ORF">L484_008135</name>
</gene>
<reference evidence="2" key="1">
    <citation type="submission" date="2013-01" db="EMBL/GenBank/DDBJ databases">
        <title>Draft Genome Sequence of a Mulberry Tree, Morus notabilis C.K. Schneid.</title>
        <authorList>
            <person name="He N."/>
            <person name="Zhao S."/>
        </authorList>
    </citation>
    <scope>NUCLEOTIDE SEQUENCE</scope>
</reference>
<keyword evidence="2" id="KW-1185">Reference proteome</keyword>
<evidence type="ECO:0000313" key="2">
    <source>
        <dbReference type="Proteomes" id="UP000030645"/>
    </source>
</evidence>
<evidence type="ECO:0000313" key="1">
    <source>
        <dbReference type="EMBL" id="EXB98156.1"/>
    </source>
</evidence>